<proteinExistence type="predicted"/>
<evidence type="ECO:0000313" key="2">
    <source>
        <dbReference type="Proteomes" id="UP000053477"/>
    </source>
</evidence>
<keyword evidence="2" id="KW-1185">Reference proteome</keyword>
<reference evidence="1 2" key="1">
    <citation type="submission" date="2015-04" db="EMBL/GenBank/DDBJ databases">
        <title>Complete genome sequence of Schizopora paradoxa KUC8140, a cosmopolitan wood degrader in East Asia.</title>
        <authorList>
            <consortium name="DOE Joint Genome Institute"/>
            <person name="Min B."/>
            <person name="Park H."/>
            <person name="Jang Y."/>
            <person name="Kim J.-J."/>
            <person name="Kim K.H."/>
            <person name="Pangilinan J."/>
            <person name="Lipzen A."/>
            <person name="Riley R."/>
            <person name="Grigoriev I.V."/>
            <person name="Spatafora J.W."/>
            <person name="Choi I.-G."/>
        </authorList>
    </citation>
    <scope>NUCLEOTIDE SEQUENCE [LARGE SCALE GENOMIC DNA]</scope>
    <source>
        <strain evidence="1 2">KUC8140</strain>
    </source>
</reference>
<dbReference type="EMBL" id="KQ085973">
    <property type="protein sequence ID" value="KLO12668.1"/>
    <property type="molecule type" value="Genomic_DNA"/>
</dbReference>
<organism evidence="1 2">
    <name type="scientific">Schizopora paradoxa</name>
    <dbReference type="NCBI Taxonomy" id="27342"/>
    <lineage>
        <taxon>Eukaryota</taxon>
        <taxon>Fungi</taxon>
        <taxon>Dikarya</taxon>
        <taxon>Basidiomycota</taxon>
        <taxon>Agaricomycotina</taxon>
        <taxon>Agaricomycetes</taxon>
        <taxon>Hymenochaetales</taxon>
        <taxon>Schizoporaceae</taxon>
        <taxon>Schizopora</taxon>
    </lineage>
</organism>
<evidence type="ECO:0000313" key="1">
    <source>
        <dbReference type="EMBL" id="KLO12668.1"/>
    </source>
</evidence>
<dbReference type="Proteomes" id="UP000053477">
    <property type="component" value="Unassembled WGS sequence"/>
</dbReference>
<dbReference type="Gene3D" id="3.90.228.10">
    <property type="match status" value="1"/>
</dbReference>
<protein>
    <submittedName>
        <fullName evidence="1">Uncharacterized protein</fullName>
    </submittedName>
</protein>
<dbReference type="InParanoid" id="A0A0H2RT97"/>
<dbReference type="AlphaFoldDB" id="A0A0H2RT97"/>
<gene>
    <name evidence="1" type="ORF">SCHPADRAFT_405807</name>
</gene>
<dbReference type="OrthoDB" id="9514740at2759"/>
<name>A0A0H2RT97_9AGAM</name>
<sequence>MIVLFRHPRALRYHQHFVQFEILCTSSGMGKYSSSISSKSNGHSAYVTPSKYRAVLLIKVVEGKAYKSASCWEQFPEIGAGADELIVFSDDAIRP</sequence>
<accession>A0A0H2RT97</accession>